<dbReference type="InterPro" id="IPR027796">
    <property type="entry name" value="OTT_1508_deam-like"/>
</dbReference>
<comment type="caution">
    <text evidence="2">The sequence shown here is derived from an EMBL/GenBank/DDBJ whole genome shotgun (WGS) entry which is preliminary data.</text>
</comment>
<sequence length="698" mass="78839">MEPVSTKRLIQNIKLLWILNKIPEHPKENALETELDHNRILRLRDEREIVDNLAILSADTDDSKRVRALCIEEHHNPDRLIVRMSSNSGSLEGTRVGFERIFRILETAAQKRNTRSEDTETLFREVVNFDKKRIMSRLRSKHVEETNRTSGKSILTEQLCHTLSDKLLQPPKGASRKGLAKMKEKATEIHKVFMRFEESSNKKFTDIEILMDLIKIADEINQSGELVKVLLNTSSTPNRSLRESLPKRVGKIGQYLSASRSLISAARKYPIFEHISLEICEPPDQTEFSKQDLTLCLRTALFDVFQGSTRHQKQKLISSVAARKEKPIWKVEADFKSRMELQRKEPWVTHAEIQLLFFYELRPDCARPRVISSSKSACYLCDLFISLHGKYHMRQTHGKLYDAWTLPEWCMNPESGLHGTVVKFNSALESRIKDTVNKKNMPYPQPNESVILPPALWTPSLTNQSRTSTILTALNGRQPSACNSVETIRQSAEQSNKSGQQPPSPAQSSRSVALEAGIPRIKTPIANQCEGPHVLTEHIKSTHPKPPPSPPDSEPVPYKHEPPPSALSSLLSLTNQAYQRLTPGIPTLSSKVCKVATKSIHLTLYPPPPPPPQQASGSQTFLLTRKPRVELKWLDADERDHIDRLAGNVIDAASLTAEDLTLDLDLVGERKGEKVERVLYVCGKRDVIRITACGDAEE</sequence>
<feature type="region of interest" description="Disordered" evidence="1">
    <location>
        <begin position="479"/>
        <end position="512"/>
    </location>
</feature>
<dbReference type="EMBL" id="PDNA01000102">
    <property type="protein sequence ID" value="PGH13615.1"/>
    <property type="molecule type" value="Genomic_DNA"/>
</dbReference>
<organism evidence="2 3">
    <name type="scientific">Polytolypa hystricis (strain UAMH7299)</name>
    <dbReference type="NCBI Taxonomy" id="1447883"/>
    <lineage>
        <taxon>Eukaryota</taxon>
        <taxon>Fungi</taxon>
        <taxon>Dikarya</taxon>
        <taxon>Ascomycota</taxon>
        <taxon>Pezizomycotina</taxon>
        <taxon>Eurotiomycetes</taxon>
        <taxon>Eurotiomycetidae</taxon>
        <taxon>Onygenales</taxon>
        <taxon>Onygenales incertae sedis</taxon>
        <taxon>Polytolypa</taxon>
    </lineage>
</organism>
<gene>
    <name evidence="2" type="ORF">AJ80_06247</name>
</gene>
<evidence type="ECO:0000256" key="1">
    <source>
        <dbReference type="SAM" id="MobiDB-lite"/>
    </source>
</evidence>
<name>A0A2B7XXE3_POLH7</name>
<dbReference type="AlphaFoldDB" id="A0A2B7XXE3"/>
<evidence type="ECO:0000313" key="2">
    <source>
        <dbReference type="EMBL" id="PGH13615.1"/>
    </source>
</evidence>
<protein>
    <submittedName>
        <fullName evidence="2">Uncharacterized protein</fullName>
    </submittedName>
</protein>
<dbReference type="OrthoDB" id="4851849at2759"/>
<feature type="compositionally biased region" description="Pro residues" evidence="1">
    <location>
        <begin position="544"/>
        <end position="554"/>
    </location>
</feature>
<evidence type="ECO:0000313" key="3">
    <source>
        <dbReference type="Proteomes" id="UP000224634"/>
    </source>
</evidence>
<accession>A0A2B7XXE3</accession>
<reference evidence="2 3" key="1">
    <citation type="submission" date="2017-10" db="EMBL/GenBank/DDBJ databases">
        <title>Comparative genomics in systemic dimorphic fungi from Ajellomycetaceae.</title>
        <authorList>
            <person name="Munoz J.F."/>
            <person name="Mcewen J.G."/>
            <person name="Clay O.K."/>
            <person name="Cuomo C.A."/>
        </authorList>
    </citation>
    <scope>NUCLEOTIDE SEQUENCE [LARGE SCALE GENOMIC DNA]</scope>
    <source>
        <strain evidence="2 3">UAMH7299</strain>
    </source>
</reference>
<feature type="compositionally biased region" description="Polar residues" evidence="1">
    <location>
        <begin position="479"/>
        <end position="497"/>
    </location>
</feature>
<dbReference type="Pfam" id="PF14441">
    <property type="entry name" value="OTT_1508_deam"/>
    <property type="match status" value="1"/>
</dbReference>
<keyword evidence="3" id="KW-1185">Reference proteome</keyword>
<proteinExistence type="predicted"/>
<dbReference type="Proteomes" id="UP000224634">
    <property type="component" value="Unassembled WGS sequence"/>
</dbReference>
<feature type="compositionally biased region" description="Low complexity" evidence="1">
    <location>
        <begin position="498"/>
        <end position="511"/>
    </location>
</feature>
<feature type="region of interest" description="Disordered" evidence="1">
    <location>
        <begin position="538"/>
        <end position="567"/>
    </location>
</feature>